<dbReference type="EMBL" id="GBRH01200493">
    <property type="protein sequence ID" value="JAD97402.1"/>
    <property type="molecule type" value="Transcribed_RNA"/>
</dbReference>
<dbReference type="AlphaFoldDB" id="A0A0A9EMX7"/>
<evidence type="ECO:0000313" key="1">
    <source>
        <dbReference type="EMBL" id="JAD97402.1"/>
    </source>
</evidence>
<reference evidence="1" key="2">
    <citation type="journal article" date="2015" name="Data Brief">
        <title>Shoot transcriptome of the giant reed, Arundo donax.</title>
        <authorList>
            <person name="Barrero R.A."/>
            <person name="Guerrero F.D."/>
            <person name="Moolhuijzen P."/>
            <person name="Goolsby J.A."/>
            <person name="Tidwell J."/>
            <person name="Bellgard S.E."/>
            <person name="Bellgard M.I."/>
        </authorList>
    </citation>
    <scope>NUCLEOTIDE SEQUENCE</scope>
    <source>
        <tissue evidence="1">Shoot tissue taken approximately 20 cm above the soil surface</tissue>
    </source>
</reference>
<reference evidence="1" key="1">
    <citation type="submission" date="2014-09" db="EMBL/GenBank/DDBJ databases">
        <authorList>
            <person name="Magalhaes I.L.F."/>
            <person name="Oliveira U."/>
            <person name="Santos F.R."/>
            <person name="Vidigal T.H.D.A."/>
            <person name="Brescovit A.D."/>
            <person name="Santos A.J."/>
        </authorList>
    </citation>
    <scope>NUCLEOTIDE SEQUENCE</scope>
    <source>
        <tissue evidence="1">Shoot tissue taken approximately 20 cm above the soil surface</tissue>
    </source>
</reference>
<organism evidence="1">
    <name type="scientific">Arundo donax</name>
    <name type="common">Giant reed</name>
    <name type="synonym">Donax arundinaceus</name>
    <dbReference type="NCBI Taxonomy" id="35708"/>
    <lineage>
        <taxon>Eukaryota</taxon>
        <taxon>Viridiplantae</taxon>
        <taxon>Streptophyta</taxon>
        <taxon>Embryophyta</taxon>
        <taxon>Tracheophyta</taxon>
        <taxon>Spermatophyta</taxon>
        <taxon>Magnoliopsida</taxon>
        <taxon>Liliopsida</taxon>
        <taxon>Poales</taxon>
        <taxon>Poaceae</taxon>
        <taxon>PACMAD clade</taxon>
        <taxon>Arundinoideae</taxon>
        <taxon>Arundineae</taxon>
        <taxon>Arundo</taxon>
    </lineage>
</organism>
<proteinExistence type="predicted"/>
<protein>
    <submittedName>
        <fullName evidence="1">Uncharacterized protein</fullName>
    </submittedName>
</protein>
<sequence length="29" mass="3470">MYTNIHYFLILFWNALVHKHGCNCTTEVT</sequence>
<name>A0A0A9EMX7_ARUDO</name>
<accession>A0A0A9EMX7</accession>